<dbReference type="Gene3D" id="3.40.50.300">
    <property type="entry name" value="P-loop containing nucleotide triphosphate hydrolases"/>
    <property type="match status" value="1"/>
</dbReference>
<keyword evidence="4" id="KW-0813">Transport</keyword>
<dbReference type="Pfam" id="PF00448">
    <property type="entry name" value="SRP54"/>
    <property type="match status" value="1"/>
</dbReference>
<keyword evidence="11" id="KW-1006">Bacterial flagellum protein export</keyword>
<evidence type="ECO:0000256" key="1">
    <source>
        <dbReference type="ARBA" id="ARBA00004413"/>
    </source>
</evidence>
<keyword evidence="16" id="KW-0969">Cilium</keyword>
<dbReference type="InterPro" id="IPR020006">
    <property type="entry name" value="FlhF"/>
</dbReference>
<dbReference type="InterPro" id="IPR000897">
    <property type="entry name" value="SRP54_GTPase_dom"/>
</dbReference>
<dbReference type="PANTHER" id="PTHR43134:SF3">
    <property type="entry name" value="FLAGELLAR BIOSYNTHESIS PROTEIN FLHF"/>
    <property type="match status" value="1"/>
</dbReference>
<comment type="function">
    <text evidence="12">Necessary for flagellar biosynthesis. May be involved in translocation of the flagellum.</text>
</comment>
<dbReference type="GO" id="GO:0005886">
    <property type="term" value="C:plasma membrane"/>
    <property type="evidence" value="ECO:0007669"/>
    <property type="project" value="UniProtKB-SubCell"/>
</dbReference>
<dbReference type="GO" id="GO:0006614">
    <property type="term" value="P:SRP-dependent cotranslational protein targeting to membrane"/>
    <property type="evidence" value="ECO:0007669"/>
    <property type="project" value="UniProtKB-UniRule"/>
</dbReference>
<protein>
    <recommendedName>
        <fullName evidence="3 13">Flagellar biosynthesis protein FlhF</fullName>
    </recommendedName>
</protein>
<dbReference type="EMBL" id="JACCEM010000002">
    <property type="protein sequence ID" value="NYT48242.1"/>
    <property type="molecule type" value="Genomic_DNA"/>
</dbReference>
<evidence type="ECO:0000256" key="2">
    <source>
        <dbReference type="ARBA" id="ARBA00008531"/>
    </source>
</evidence>
<dbReference type="GO" id="GO:0044781">
    <property type="term" value="P:bacterial-type flagellum organization"/>
    <property type="evidence" value="ECO:0007669"/>
    <property type="project" value="UniProtKB-UniRule"/>
</dbReference>
<keyword evidence="6" id="KW-0547">Nucleotide-binding</keyword>
<evidence type="ECO:0000259" key="14">
    <source>
        <dbReference type="SMART" id="SM00382"/>
    </source>
</evidence>
<evidence type="ECO:0000313" key="16">
    <source>
        <dbReference type="EMBL" id="NYT48242.1"/>
    </source>
</evidence>
<dbReference type="GO" id="GO:0015031">
    <property type="term" value="P:protein transport"/>
    <property type="evidence" value="ECO:0007669"/>
    <property type="project" value="UniProtKB-KW"/>
</dbReference>
<evidence type="ECO:0000259" key="15">
    <source>
        <dbReference type="SMART" id="SM00962"/>
    </source>
</evidence>
<evidence type="ECO:0000256" key="10">
    <source>
        <dbReference type="ARBA" id="ARBA00023136"/>
    </source>
</evidence>
<proteinExistence type="inferred from homology"/>
<evidence type="ECO:0000313" key="17">
    <source>
        <dbReference type="Proteomes" id="UP000559809"/>
    </source>
</evidence>
<gene>
    <name evidence="16" type="primary">flhF</name>
    <name evidence="16" type="ORF">H0A72_02855</name>
</gene>
<comment type="subcellular location">
    <subcellularLocation>
        <location evidence="1">Cell membrane</location>
        <topology evidence="1">Peripheral membrane protein</topology>
        <orientation evidence="1">Cytoplasmic side</orientation>
    </subcellularLocation>
</comment>
<sequence length="786" mass="83545">MNISRFFGSTNREALRQVRLALGPDALIVSNRRVNGGVEILATDPTSAAAAQQTQAQAQAGAGFAEPSVSLPADASAPVDLMSAIGDMRGALESRIDELLWGNQLRRAPQAVALFQALLGFGFSTALLRAMLKRLPEQLSGKAAFQWARNELVRHLPVLRSEDDLWKPGLALALVGPTGVGKTTTIAKLAARCVRRSGPGSLVLITTDTYRIGAHEQLKIYGQMLRVPVHVVQNVNELRQVMQAVAPDQTMLIDNVGISQRDRYIAEQAAMLAGAGRPVTRLLVLNAPSHGDTLDEVARNYANDGGTPLKGCIITKADEASRLGAALDTALRYKLPIHYVSTGQKVPEDLHFLHAAELVDQALVHSRHVKALYAPTEADLAALMSLSKPSADQAEAATAEARRKHLLPRLLSMAGEMGSELSMDDMQSACAYIDDCAAVSEAYDLWRGHTSGHPDPAPLDSYVRHMARVAQNEMSEGGIPLLLALHDQISLPPFDGERAQLRATLFFGDKGQALATPMQQLASGQGWLSSTGDSAQSAPSSADALLHQVEWLATEHAGLPVLHVFDGGNQPLWRRVDSLGAPWLAACAPTTRVEVDATGTTVGAVAKTLRHTLIVDDAKLPRLAEIAGVPGGNVALWAAAETVQLAARQNPDLSAQLVSLRIVDRTTGAVIKSLLGLGNAPAAGEFETLARALLLKSEGKQAMRFGARIWQVLPRRGGAQAEQKKALVAMQSGLAAWQLKQSPDAALARNVGGGLIAKPGLPGLSAPQALYKLFALKELWGQAAGA</sequence>
<keyword evidence="17" id="KW-1185">Reference proteome</keyword>
<evidence type="ECO:0000256" key="4">
    <source>
        <dbReference type="ARBA" id="ARBA00022448"/>
    </source>
</evidence>
<keyword evidence="16" id="KW-0282">Flagellum</keyword>
<keyword evidence="8" id="KW-0653">Protein transport</keyword>
<evidence type="ECO:0000256" key="13">
    <source>
        <dbReference type="NCBIfam" id="TIGR03499"/>
    </source>
</evidence>
<keyword evidence="9" id="KW-0342">GTP-binding</keyword>
<name>A0A853FX34_9BURK</name>
<organism evidence="16 17">
    <name type="scientific">Parapusillimonas granuli</name>
    <dbReference type="NCBI Taxonomy" id="380911"/>
    <lineage>
        <taxon>Bacteria</taxon>
        <taxon>Pseudomonadati</taxon>
        <taxon>Pseudomonadota</taxon>
        <taxon>Betaproteobacteria</taxon>
        <taxon>Burkholderiales</taxon>
        <taxon>Alcaligenaceae</taxon>
        <taxon>Parapusillimonas</taxon>
    </lineage>
</organism>
<dbReference type="SUPFAM" id="SSF52540">
    <property type="entry name" value="P-loop containing nucleoside triphosphate hydrolases"/>
    <property type="match status" value="1"/>
</dbReference>
<feature type="domain" description="AAA+ ATPase" evidence="14">
    <location>
        <begin position="168"/>
        <end position="341"/>
    </location>
</feature>
<keyword evidence="16" id="KW-0966">Cell projection</keyword>
<keyword evidence="5" id="KW-1003">Cell membrane</keyword>
<dbReference type="SMART" id="SM00962">
    <property type="entry name" value="SRP54"/>
    <property type="match status" value="1"/>
</dbReference>
<evidence type="ECO:0000256" key="11">
    <source>
        <dbReference type="ARBA" id="ARBA00023225"/>
    </source>
</evidence>
<reference evidence="16 17" key="1">
    <citation type="submission" date="2020-07" db="EMBL/GenBank/DDBJ databases">
        <title>Taxonomic revisions and descriptions of new bacterial species based on genomic comparisons in the high-G+C-content subgroup of the family Alcaligenaceae.</title>
        <authorList>
            <person name="Szabo A."/>
            <person name="Felfoldi T."/>
        </authorList>
    </citation>
    <scope>NUCLEOTIDE SEQUENCE [LARGE SCALE GENOMIC DNA]</scope>
    <source>
        <strain evidence="16 17">LMG 24012</strain>
    </source>
</reference>
<feature type="domain" description="SRP54-type proteins GTP-binding" evidence="15">
    <location>
        <begin position="169"/>
        <end position="364"/>
    </location>
</feature>
<comment type="caution">
    <text evidence="16">The sequence shown here is derived from an EMBL/GenBank/DDBJ whole genome shotgun (WGS) entry which is preliminary data.</text>
</comment>
<dbReference type="PANTHER" id="PTHR43134">
    <property type="entry name" value="SIGNAL RECOGNITION PARTICLE RECEPTOR SUBUNIT ALPHA"/>
    <property type="match status" value="1"/>
</dbReference>
<dbReference type="AlphaFoldDB" id="A0A853FX34"/>
<accession>A0A853FX34</accession>
<dbReference type="SMART" id="SM00382">
    <property type="entry name" value="AAA"/>
    <property type="match status" value="1"/>
</dbReference>
<keyword evidence="10" id="KW-0472">Membrane</keyword>
<evidence type="ECO:0000256" key="12">
    <source>
        <dbReference type="ARBA" id="ARBA00025337"/>
    </source>
</evidence>
<keyword evidence="7" id="KW-1005">Bacterial flagellum biogenesis</keyword>
<dbReference type="RefSeq" id="WP_180153564.1">
    <property type="nucleotide sequence ID" value="NZ_JACCEM010000002.1"/>
</dbReference>
<dbReference type="GO" id="GO:0005525">
    <property type="term" value="F:GTP binding"/>
    <property type="evidence" value="ECO:0007669"/>
    <property type="project" value="UniProtKB-UniRule"/>
</dbReference>
<dbReference type="InterPro" id="IPR003593">
    <property type="entry name" value="AAA+_ATPase"/>
</dbReference>
<dbReference type="Proteomes" id="UP000559809">
    <property type="component" value="Unassembled WGS sequence"/>
</dbReference>
<dbReference type="GO" id="GO:0005047">
    <property type="term" value="F:signal recognition particle binding"/>
    <property type="evidence" value="ECO:0007669"/>
    <property type="project" value="TreeGrafter"/>
</dbReference>
<dbReference type="InterPro" id="IPR047040">
    <property type="entry name" value="FlhF__GTPase_dom"/>
</dbReference>
<evidence type="ECO:0000256" key="7">
    <source>
        <dbReference type="ARBA" id="ARBA00022795"/>
    </source>
</evidence>
<dbReference type="NCBIfam" id="TIGR03499">
    <property type="entry name" value="FlhF"/>
    <property type="match status" value="1"/>
</dbReference>
<dbReference type="FunFam" id="3.40.50.300:FF:000695">
    <property type="entry name" value="Flagellar biosynthesis regulator FlhF"/>
    <property type="match status" value="1"/>
</dbReference>
<evidence type="ECO:0000256" key="8">
    <source>
        <dbReference type="ARBA" id="ARBA00022927"/>
    </source>
</evidence>
<evidence type="ECO:0000256" key="6">
    <source>
        <dbReference type="ARBA" id="ARBA00022741"/>
    </source>
</evidence>
<evidence type="ECO:0000256" key="5">
    <source>
        <dbReference type="ARBA" id="ARBA00022475"/>
    </source>
</evidence>
<evidence type="ECO:0000256" key="3">
    <source>
        <dbReference type="ARBA" id="ARBA00014919"/>
    </source>
</evidence>
<dbReference type="InterPro" id="IPR027417">
    <property type="entry name" value="P-loop_NTPase"/>
</dbReference>
<comment type="similarity">
    <text evidence="2">Belongs to the GTP-binding SRP family.</text>
</comment>
<dbReference type="GO" id="GO:0003924">
    <property type="term" value="F:GTPase activity"/>
    <property type="evidence" value="ECO:0007669"/>
    <property type="project" value="UniProtKB-UniRule"/>
</dbReference>
<dbReference type="CDD" id="cd17873">
    <property type="entry name" value="FlhF"/>
    <property type="match status" value="1"/>
</dbReference>
<evidence type="ECO:0000256" key="9">
    <source>
        <dbReference type="ARBA" id="ARBA00023134"/>
    </source>
</evidence>